<feature type="transmembrane region" description="Helical" evidence="7">
    <location>
        <begin position="122"/>
        <end position="145"/>
    </location>
</feature>
<evidence type="ECO:0000256" key="4">
    <source>
        <dbReference type="ARBA" id="ARBA00022692"/>
    </source>
</evidence>
<dbReference type="OrthoDB" id="147639at2"/>
<comment type="subcellular location">
    <subcellularLocation>
        <location evidence="1 7">Cell membrane</location>
        <topology evidence="1 7">Multi-pass membrane protein</topology>
    </subcellularLocation>
</comment>
<feature type="transmembrane region" description="Helical" evidence="7">
    <location>
        <begin position="157"/>
        <end position="178"/>
    </location>
</feature>
<dbReference type="AlphaFoldDB" id="A0A495IFY3"/>
<feature type="transmembrane region" description="Helical" evidence="7">
    <location>
        <begin position="7"/>
        <end position="30"/>
    </location>
</feature>
<feature type="transmembrane region" description="Helical" evidence="7">
    <location>
        <begin position="255"/>
        <end position="279"/>
    </location>
</feature>
<accession>A0A495IFY3</accession>
<comment type="similarity">
    <text evidence="7">Belongs to the binding-protein-dependent transport system permease family.</text>
</comment>
<keyword evidence="2 7" id="KW-0813">Transport</keyword>
<dbReference type="SUPFAM" id="SSF161098">
    <property type="entry name" value="MetI-like"/>
    <property type="match status" value="1"/>
</dbReference>
<keyword evidence="10" id="KW-1185">Reference proteome</keyword>
<dbReference type="EMBL" id="RBKS01000001">
    <property type="protein sequence ID" value="RKR74907.1"/>
    <property type="molecule type" value="Genomic_DNA"/>
</dbReference>
<sequence>MIRFILFRLAGAIVVLFVVSLVTFLIFQIAPTLSHTNPVYYYIGKVPFKPGSPQLLALEHRFGFDLPVPEQYWHYISGIMFGQTITDGVSTPIHCPAPCFGYSFKQNDLVGQMLLQAAPVSVSLLIGAAILWLVGGVAVGTFSALKPGSIIDRVGMTGSLAAVSLPIFFTGPVLLLIFEYTLGWLPDVQYAPFTQNPLQWFKSMILPWIALAFLFAALYARLTRSNMLETMGEDYIRTARAKGLSRRTVVVKHGLRAALTPIVTIFGIDVGTLVGTTVITETVFNLRGLGYLSINAISTLDLPVIEGVTIVAALALVVANFLVDILYAVIDPRVTI</sequence>
<reference evidence="9 10" key="1">
    <citation type="submission" date="2018-10" db="EMBL/GenBank/DDBJ databases">
        <title>Sequencing the genomes of 1000 actinobacteria strains.</title>
        <authorList>
            <person name="Klenk H.-P."/>
        </authorList>
    </citation>
    <scope>NUCLEOTIDE SEQUENCE [LARGE SCALE GENOMIC DNA]</scope>
    <source>
        <strain evidence="9 10">DSM 17894</strain>
    </source>
</reference>
<evidence type="ECO:0000256" key="7">
    <source>
        <dbReference type="RuleBase" id="RU363032"/>
    </source>
</evidence>
<evidence type="ECO:0000256" key="6">
    <source>
        <dbReference type="ARBA" id="ARBA00023136"/>
    </source>
</evidence>
<dbReference type="Pfam" id="PF00528">
    <property type="entry name" value="BPD_transp_1"/>
    <property type="match status" value="1"/>
</dbReference>
<evidence type="ECO:0000256" key="3">
    <source>
        <dbReference type="ARBA" id="ARBA00022475"/>
    </source>
</evidence>
<evidence type="ECO:0000313" key="10">
    <source>
        <dbReference type="Proteomes" id="UP000280008"/>
    </source>
</evidence>
<protein>
    <submittedName>
        <fullName evidence="9">Peptide/nickel transport system permease protein</fullName>
    </submittedName>
</protein>
<feature type="domain" description="ABC transmembrane type-1" evidence="8">
    <location>
        <begin position="118"/>
        <end position="327"/>
    </location>
</feature>
<dbReference type="RefSeq" id="WP_121369765.1">
    <property type="nucleotide sequence ID" value="NZ_RBKS01000001.1"/>
</dbReference>
<dbReference type="PROSITE" id="PS50928">
    <property type="entry name" value="ABC_TM1"/>
    <property type="match status" value="1"/>
</dbReference>
<organism evidence="9 10">
    <name type="scientific">Frondihabitans australicus</name>
    <dbReference type="NCBI Taxonomy" id="386892"/>
    <lineage>
        <taxon>Bacteria</taxon>
        <taxon>Bacillati</taxon>
        <taxon>Actinomycetota</taxon>
        <taxon>Actinomycetes</taxon>
        <taxon>Micrococcales</taxon>
        <taxon>Microbacteriaceae</taxon>
        <taxon>Frondihabitans</taxon>
    </lineage>
</organism>
<dbReference type="PANTHER" id="PTHR43163">
    <property type="entry name" value="DIPEPTIDE TRANSPORT SYSTEM PERMEASE PROTEIN DPPB-RELATED"/>
    <property type="match status" value="1"/>
</dbReference>
<proteinExistence type="inferred from homology"/>
<dbReference type="GO" id="GO:0005886">
    <property type="term" value="C:plasma membrane"/>
    <property type="evidence" value="ECO:0007669"/>
    <property type="project" value="UniProtKB-SubCell"/>
</dbReference>
<name>A0A495IFY3_9MICO</name>
<keyword evidence="3" id="KW-1003">Cell membrane</keyword>
<keyword evidence="6 7" id="KW-0472">Membrane</keyword>
<dbReference type="Pfam" id="PF19300">
    <property type="entry name" value="BPD_transp_1_N"/>
    <property type="match status" value="1"/>
</dbReference>
<dbReference type="GO" id="GO:0055085">
    <property type="term" value="P:transmembrane transport"/>
    <property type="evidence" value="ECO:0007669"/>
    <property type="project" value="InterPro"/>
</dbReference>
<evidence type="ECO:0000259" key="8">
    <source>
        <dbReference type="PROSITE" id="PS50928"/>
    </source>
</evidence>
<feature type="transmembrane region" description="Helical" evidence="7">
    <location>
        <begin position="308"/>
        <end position="330"/>
    </location>
</feature>
<dbReference type="PANTHER" id="PTHR43163:SF6">
    <property type="entry name" value="DIPEPTIDE TRANSPORT SYSTEM PERMEASE PROTEIN DPPB-RELATED"/>
    <property type="match status" value="1"/>
</dbReference>
<dbReference type="InterPro" id="IPR045621">
    <property type="entry name" value="BPD_transp_1_N"/>
</dbReference>
<feature type="transmembrane region" description="Helical" evidence="7">
    <location>
        <begin position="198"/>
        <end position="220"/>
    </location>
</feature>
<evidence type="ECO:0000256" key="1">
    <source>
        <dbReference type="ARBA" id="ARBA00004651"/>
    </source>
</evidence>
<keyword evidence="4 7" id="KW-0812">Transmembrane</keyword>
<dbReference type="InterPro" id="IPR035906">
    <property type="entry name" value="MetI-like_sf"/>
</dbReference>
<comment type="caution">
    <text evidence="9">The sequence shown here is derived from an EMBL/GenBank/DDBJ whole genome shotgun (WGS) entry which is preliminary data.</text>
</comment>
<gene>
    <name evidence="9" type="ORF">C8E83_2041</name>
</gene>
<dbReference type="Gene3D" id="1.10.3720.10">
    <property type="entry name" value="MetI-like"/>
    <property type="match status" value="1"/>
</dbReference>
<keyword evidence="5 7" id="KW-1133">Transmembrane helix</keyword>
<dbReference type="Proteomes" id="UP000280008">
    <property type="component" value="Unassembled WGS sequence"/>
</dbReference>
<dbReference type="InterPro" id="IPR000515">
    <property type="entry name" value="MetI-like"/>
</dbReference>
<dbReference type="CDD" id="cd06261">
    <property type="entry name" value="TM_PBP2"/>
    <property type="match status" value="1"/>
</dbReference>
<evidence type="ECO:0000256" key="5">
    <source>
        <dbReference type="ARBA" id="ARBA00022989"/>
    </source>
</evidence>
<evidence type="ECO:0000313" key="9">
    <source>
        <dbReference type="EMBL" id="RKR74907.1"/>
    </source>
</evidence>
<evidence type="ECO:0000256" key="2">
    <source>
        <dbReference type="ARBA" id="ARBA00022448"/>
    </source>
</evidence>